<comment type="caution">
    <text evidence="1">The sequence shown here is derived from an EMBL/GenBank/DDBJ whole genome shotgun (WGS) entry which is preliminary data.</text>
</comment>
<proteinExistence type="predicted"/>
<dbReference type="EMBL" id="MFES01000020">
    <property type="protein sequence ID" value="OGE85904.1"/>
    <property type="molecule type" value="Genomic_DNA"/>
</dbReference>
<reference evidence="1 2" key="1">
    <citation type="journal article" date="2016" name="Nat. Commun.">
        <title>Thousands of microbial genomes shed light on interconnected biogeochemical processes in an aquifer system.</title>
        <authorList>
            <person name="Anantharaman K."/>
            <person name="Brown C.T."/>
            <person name="Hug L.A."/>
            <person name="Sharon I."/>
            <person name="Castelle C.J."/>
            <person name="Probst A.J."/>
            <person name="Thomas B.C."/>
            <person name="Singh A."/>
            <person name="Wilkins M.J."/>
            <person name="Karaoz U."/>
            <person name="Brodie E.L."/>
            <person name="Williams K.H."/>
            <person name="Hubbard S.S."/>
            <person name="Banfield J.F."/>
        </authorList>
    </citation>
    <scope>NUCLEOTIDE SEQUENCE [LARGE SCALE GENOMIC DNA]</scope>
</reference>
<gene>
    <name evidence="1" type="ORF">A3J48_01025</name>
</gene>
<name>A0A1F5P7Z6_9BACT</name>
<evidence type="ECO:0000313" key="2">
    <source>
        <dbReference type="Proteomes" id="UP000176786"/>
    </source>
</evidence>
<dbReference type="Proteomes" id="UP000176786">
    <property type="component" value="Unassembled WGS sequence"/>
</dbReference>
<evidence type="ECO:0000313" key="1">
    <source>
        <dbReference type="EMBL" id="OGE85904.1"/>
    </source>
</evidence>
<sequence length="151" mass="16665">MGVRIIEELPEGLAACQDNTVTREWMEEEYGPQVYQGLRAAAAPYAHLLAESYAAAMFINLCDHRSDDDPRLCAALLQAVVAYAFTSGEGDEARTVADALLKMIGVKHGLGHPHFHHDDLLRVIQIMLPHHLQDRLNRLEAEQQAAGDAPV</sequence>
<organism evidence="1 2">
    <name type="scientific">Candidatus Doudnabacteria bacterium RIFCSPHIGHO2_02_FULL_46_11</name>
    <dbReference type="NCBI Taxonomy" id="1817832"/>
    <lineage>
        <taxon>Bacteria</taxon>
        <taxon>Candidatus Doudnaibacteriota</taxon>
    </lineage>
</organism>
<accession>A0A1F5P7Z6</accession>
<protein>
    <submittedName>
        <fullName evidence="1">Uncharacterized protein</fullName>
    </submittedName>
</protein>
<dbReference type="AlphaFoldDB" id="A0A1F5P7Z6"/>